<protein>
    <submittedName>
        <fullName evidence="1">Uncharacterized protein</fullName>
    </submittedName>
</protein>
<reference evidence="1" key="1">
    <citation type="submission" date="2020-10" db="EMBL/GenBank/DDBJ databases">
        <authorList>
            <person name="Gilroy R."/>
        </authorList>
    </citation>
    <scope>NUCLEOTIDE SEQUENCE</scope>
    <source>
        <strain evidence="1">7463</strain>
    </source>
</reference>
<gene>
    <name evidence="1" type="ORF">IAC56_06705</name>
</gene>
<evidence type="ECO:0000313" key="1">
    <source>
        <dbReference type="EMBL" id="HIU37944.1"/>
    </source>
</evidence>
<dbReference type="Proteomes" id="UP000824083">
    <property type="component" value="Unassembled WGS sequence"/>
</dbReference>
<accession>A0A9D1LFL9</accession>
<organism evidence="1 2">
    <name type="scientific">Candidatus Aphodousia faecigallinarum</name>
    <dbReference type="NCBI Taxonomy" id="2840677"/>
    <lineage>
        <taxon>Bacteria</taxon>
        <taxon>Pseudomonadati</taxon>
        <taxon>Pseudomonadota</taxon>
        <taxon>Betaproteobacteria</taxon>
        <taxon>Burkholderiales</taxon>
        <taxon>Sutterellaceae</taxon>
        <taxon>Sutterellaceae incertae sedis</taxon>
        <taxon>Candidatus Aphodousia</taxon>
    </lineage>
</organism>
<proteinExistence type="predicted"/>
<dbReference type="AlphaFoldDB" id="A0A9D1LFL9"/>
<comment type="caution">
    <text evidence="1">The sequence shown here is derived from an EMBL/GenBank/DDBJ whole genome shotgun (WGS) entry which is preliminary data.</text>
</comment>
<sequence length="79" mass="8980">MDSNDKNPLPRWLKPDGSPVSCTEKVMVLNENYEELRAMIRDALEDALVLGCSEKQVRAAFHTLIDSIETDIKENQHLP</sequence>
<evidence type="ECO:0000313" key="2">
    <source>
        <dbReference type="Proteomes" id="UP000824083"/>
    </source>
</evidence>
<dbReference type="EMBL" id="DVMY01000103">
    <property type="protein sequence ID" value="HIU37944.1"/>
    <property type="molecule type" value="Genomic_DNA"/>
</dbReference>
<name>A0A9D1LFL9_9BURK</name>
<reference evidence="1" key="2">
    <citation type="journal article" date="2021" name="PeerJ">
        <title>Extensive microbial diversity within the chicken gut microbiome revealed by metagenomics and culture.</title>
        <authorList>
            <person name="Gilroy R."/>
            <person name="Ravi A."/>
            <person name="Getino M."/>
            <person name="Pursley I."/>
            <person name="Horton D.L."/>
            <person name="Alikhan N.F."/>
            <person name="Baker D."/>
            <person name="Gharbi K."/>
            <person name="Hall N."/>
            <person name="Watson M."/>
            <person name="Adriaenssens E.M."/>
            <person name="Foster-Nyarko E."/>
            <person name="Jarju S."/>
            <person name="Secka A."/>
            <person name="Antonio M."/>
            <person name="Oren A."/>
            <person name="Chaudhuri R.R."/>
            <person name="La Ragione R."/>
            <person name="Hildebrand F."/>
            <person name="Pallen M.J."/>
        </authorList>
    </citation>
    <scope>NUCLEOTIDE SEQUENCE</scope>
    <source>
        <strain evidence="1">7463</strain>
    </source>
</reference>